<name>E3C595_9LACO</name>
<dbReference type="RefSeq" id="WP_004564474.1">
    <property type="nucleotide sequence ID" value="NZ_AEKL01000005.1"/>
</dbReference>
<proteinExistence type="predicted"/>
<comment type="caution">
    <text evidence="1">The sequence shown here is derived from an EMBL/GenBank/DDBJ whole genome shotgun (WGS) entry which is preliminary data.</text>
</comment>
<protein>
    <submittedName>
        <fullName evidence="1">Uncharacterized protein</fullName>
    </submittedName>
</protein>
<dbReference type="EMBL" id="AEKL01000005">
    <property type="protein sequence ID" value="EFQ54083.1"/>
    <property type="molecule type" value="Genomic_DNA"/>
</dbReference>
<reference evidence="1 2" key="1">
    <citation type="submission" date="2010-10" db="EMBL/GenBank/DDBJ databases">
        <authorList>
            <person name="Durkin A.S."/>
            <person name="Madupu R."/>
            <person name="Torralba M."/>
            <person name="Gillis M."/>
            <person name="Methe B."/>
            <person name="Sutton G."/>
            <person name="Nelson K.E."/>
        </authorList>
    </citation>
    <scope>NUCLEOTIDE SEQUENCE [LARGE SCALE GENOMIC DNA]</scope>
    <source>
        <strain evidence="1 2">PB013-T2-3</strain>
    </source>
</reference>
<evidence type="ECO:0000313" key="2">
    <source>
        <dbReference type="Proteomes" id="UP000003070"/>
    </source>
</evidence>
<dbReference type="OrthoDB" id="9949515at2"/>
<evidence type="ECO:0000313" key="1">
    <source>
        <dbReference type="EMBL" id="EFQ54083.1"/>
    </source>
</evidence>
<dbReference type="Proteomes" id="UP000003070">
    <property type="component" value="Unassembled WGS sequence"/>
</dbReference>
<gene>
    <name evidence="1" type="ORF">HMPREF9265_1621</name>
</gene>
<dbReference type="eggNOG" id="ENOG5030BQ6">
    <property type="taxonomic scope" value="Bacteria"/>
</dbReference>
<sequence length="76" mass="8474">MNEDIKSIGYGVKAGNNYVSGEDKDFSFFRSFRNGIFVSKKTVKLFSELNDAQKVANGWGGNVVQIYTREVGQDDS</sequence>
<accession>E3C595</accession>
<organism evidence="1 2">
    <name type="scientific">Limosilactobacillus oris PB013-T2-3</name>
    <dbReference type="NCBI Taxonomy" id="908339"/>
    <lineage>
        <taxon>Bacteria</taxon>
        <taxon>Bacillati</taxon>
        <taxon>Bacillota</taxon>
        <taxon>Bacilli</taxon>
        <taxon>Lactobacillales</taxon>
        <taxon>Lactobacillaceae</taxon>
        <taxon>Limosilactobacillus</taxon>
    </lineage>
</organism>
<dbReference type="AlphaFoldDB" id="E3C595"/>